<organism evidence="1">
    <name type="scientific">Cyamopsis tetragonoloba</name>
    <name type="common">Guar</name>
    <name type="synonym">Cluster bean</name>
    <dbReference type="NCBI Taxonomy" id="3832"/>
    <lineage>
        <taxon>Eukaryota</taxon>
        <taxon>Viridiplantae</taxon>
        <taxon>Streptophyta</taxon>
        <taxon>Embryophyta</taxon>
        <taxon>Tracheophyta</taxon>
        <taxon>Spermatophyta</taxon>
        <taxon>Magnoliopsida</taxon>
        <taxon>eudicotyledons</taxon>
        <taxon>Gunneridae</taxon>
        <taxon>Pentapetalae</taxon>
        <taxon>rosids</taxon>
        <taxon>fabids</taxon>
        <taxon>Fabales</taxon>
        <taxon>Fabaceae</taxon>
        <taxon>Papilionoideae</taxon>
        <taxon>50 kb inversion clade</taxon>
        <taxon>NPAAA clade</taxon>
        <taxon>indigoferoid/millettioid clade</taxon>
        <taxon>Indigofereae</taxon>
        <taxon>Cyamopsis</taxon>
    </lineage>
</organism>
<reference evidence="1" key="1">
    <citation type="submission" date="2015-12" db="EMBL/GenBank/DDBJ databases">
        <authorList>
            <person name="Chaudhury A."/>
            <person name="Bhardwaj C."/>
            <person name="Soni S."/>
            <person name="Yadav A."/>
            <person name="Yadav A."/>
            <person name="Bala K."/>
            <person name="Sheoran P."/>
            <person name="Verma M."/>
        </authorList>
    </citation>
    <scope>NUCLEOTIDE SEQUENCE</scope>
</reference>
<dbReference type="GO" id="GO:0003978">
    <property type="term" value="F:UDP-glucose 4-epimerase activity"/>
    <property type="evidence" value="ECO:0007669"/>
    <property type="project" value="UniProtKB-EC"/>
</dbReference>
<accession>A0A678QGP8</accession>
<name>A0A678QGP8_CYATE</name>
<dbReference type="EMBL" id="KU353540">
    <property type="protein sequence ID" value="APU87407.1"/>
    <property type="molecule type" value="mRNA"/>
</dbReference>
<dbReference type="EC" id="5.1.3.2" evidence="1"/>
<sequence length="58" mass="6266">MISLVRPYGFAADKGNSSAHGTSFGQPYTVAEDENTSFLHPWAAITSNRTIVPIKLLS</sequence>
<protein>
    <submittedName>
        <fullName evidence="1">UDP-galactose-4 epimerase</fullName>
        <ecNumber evidence="1">5.1.3.2</ecNumber>
    </submittedName>
</protein>
<proteinExistence type="evidence at transcript level"/>
<keyword evidence="1" id="KW-0413">Isomerase</keyword>
<dbReference type="AlphaFoldDB" id="A0A678QGP8"/>
<evidence type="ECO:0000313" key="1">
    <source>
        <dbReference type="EMBL" id="APU87407.1"/>
    </source>
</evidence>